<dbReference type="Proteomes" id="UP000183203">
    <property type="component" value="Unassembled WGS sequence"/>
</dbReference>
<dbReference type="AlphaFoldDB" id="A0A1G6QFH1"/>
<reference evidence="1 2" key="1">
    <citation type="submission" date="2016-09" db="EMBL/GenBank/DDBJ databases">
        <authorList>
            <person name="Capua I."/>
            <person name="De Benedictis P."/>
            <person name="Joannis T."/>
            <person name="Lombin L.H."/>
            <person name="Cattoli G."/>
        </authorList>
    </citation>
    <scope>NUCLEOTIDE SEQUENCE [LARGE SCALE GENOMIC DNA]</scope>
    <source>
        <strain evidence="1 2">NIO-1002</strain>
    </source>
</reference>
<proteinExistence type="predicted"/>
<dbReference type="RefSeq" id="WP_058233373.1">
    <property type="nucleotide sequence ID" value="NZ_FMYG01000008.1"/>
</dbReference>
<protein>
    <submittedName>
        <fullName evidence="1">Uncharacterized protein</fullName>
    </submittedName>
</protein>
<evidence type="ECO:0000313" key="2">
    <source>
        <dbReference type="Proteomes" id="UP000183203"/>
    </source>
</evidence>
<dbReference type="EMBL" id="FMYG01000008">
    <property type="protein sequence ID" value="SDC90405.1"/>
    <property type="molecule type" value="Genomic_DNA"/>
</dbReference>
<name>A0A1G6QFH1_9MICO</name>
<evidence type="ECO:0000313" key="1">
    <source>
        <dbReference type="EMBL" id="SDC90405.1"/>
    </source>
</evidence>
<gene>
    <name evidence="1" type="ORF">SAMN05216418_3257</name>
</gene>
<sequence>MRDSNIEPVVAGDRVVAAGVLVEEGSSHRLLLRGEGLYGELVGETDAFALPVSGLAGPQPSGMVTVRGVWTGEAVVDATVAEGGRGVESYARLDKMSFPEVGAVPTRSEILRGDVLEACDALRGDALVAFLAARGPRGWFGLASAVDVAAVRDALEPLLGPCLHVVPSAWTLDQVNEAESAAIETAPEPYAFGIGWDDEGRFRSQVLVHHVSPELASVVARFPHDILHVAAWVRRAGERSSPSPALPTLGNI</sequence>
<accession>A0A1G6QFH1</accession>
<organism evidence="1 2">
    <name type="scientific">Microbacterium enclense</name>
    <dbReference type="NCBI Taxonomy" id="993073"/>
    <lineage>
        <taxon>Bacteria</taxon>
        <taxon>Bacillati</taxon>
        <taxon>Actinomycetota</taxon>
        <taxon>Actinomycetes</taxon>
        <taxon>Micrococcales</taxon>
        <taxon>Microbacteriaceae</taxon>
        <taxon>Microbacterium</taxon>
    </lineage>
</organism>
<dbReference type="OrthoDB" id="9802699at2"/>
<dbReference type="STRING" id="993073.AS029_14855"/>